<dbReference type="Proteomes" id="UP000000598">
    <property type="component" value="Chromosome B"/>
</dbReference>
<evidence type="ECO:0000313" key="2">
    <source>
        <dbReference type="Proteomes" id="UP000000598"/>
    </source>
</evidence>
<dbReference type="AlphaFoldDB" id="Q6CVT8"/>
<dbReference type="InParanoid" id="Q6CVT8"/>
<sequence length="194" mass="22413">MNGLERWYFYHSPDDIRIDVLIEDLREFCNVDVADIDGEEGIWLIDNSEDELRVFLSDTVCCTNSQQDNRITKTLSKHQVYLVPLQLDNETVYQFLTEITSNMDVVKIDYMTRDTKLLNQFQIQVNVSDFPAGLHLLPKLLSDRLGISKEFPIKTVHIVQQRVTLRSTYIEQPDSSNANGVLLEYLLGCKNLIV</sequence>
<dbReference type="KEGG" id="kla:KLLA0_B09482g"/>
<accession>Q6CVT8</accession>
<dbReference type="EMBL" id="CR382122">
    <property type="protein sequence ID" value="CAH02344.1"/>
    <property type="molecule type" value="Genomic_DNA"/>
</dbReference>
<protein>
    <submittedName>
        <fullName evidence="1">KLLA0B09482p</fullName>
    </submittedName>
</protein>
<gene>
    <name evidence="1" type="ORF">KLLA0_B09482g</name>
</gene>
<keyword evidence="2" id="KW-1185">Reference proteome</keyword>
<name>Q6CVT8_KLULA</name>
<reference evidence="1 2" key="1">
    <citation type="journal article" date="2004" name="Nature">
        <title>Genome evolution in yeasts.</title>
        <authorList>
            <consortium name="Genolevures"/>
            <person name="Dujon B."/>
            <person name="Sherman D."/>
            <person name="Fischer G."/>
            <person name="Durrens P."/>
            <person name="Casaregola S."/>
            <person name="Lafontaine I."/>
            <person name="de Montigny J."/>
            <person name="Marck C."/>
            <person name="Neuveglise C."/>
            <person name="Talla E."/>
            <person name="Goffard N."/>
            <person name="Frangeul L."/>
            <person name="Aigle M."/>
            <person name="Anthouard V."/>
            <person name="Babour A."/>
            <person name="Barbe V."/>
            <person name="Barnay S."/>
            <person name="Blanchin S."/>
            <person name="Beckerich J.M."/>
            <person name="Beyne E."/>
            <person name="Bleykasten C."/>
            <person name="Boisrame A."/>
            <person name="Boyer J."/>
            <person name="Cattolico L."/>
            <person name="Confanioleri F."/>
            <person name="de Daruvar A."/>
            <person name="Despons L."/>
            <person name="Fabre E."/>
            <person name="Fairhead C."/>
            <person name="Ferry-Dumazet H."/>
            <person name="Groppi A."/>
            <person name="Hantraye F."/>
            <person name="Hennequin C."/>
            <person name="Jauniaux N."/>
            <person name="Joyet P."/>
            <person name="Kachouri R."/>
            <person name="Kerrest A."/>
            <person name="Koszul R."/>
            <person name="Lemaire M."/>
            <person name="Lesur I."/>
            <person name="Ma L."/>
            <person name="Muller H."/>
            <person name="Nicaud J.M."/>
            <person name="Nikolski M."/>
            <person name="Oztas S."/>
            <person name="Ozier-Kalogeropoulos O."/>
            <person name="Pellenz S."/>
            <person name="Potier S."/>
            <person name="Richard G.F."/>
            <person name="Straub M.L."/>
            <person name="Suleau A."/>
            <person name="Swennene D."/>
            <person name="Tekaia F."/>
            <person name="Wesolowski-Louvel M."/>
            <person name="Westhof E."/>
            <person name="Wirth B."/>
            <person name="Zeniou-Meyer M."/>
            <person name="Zivanovic I."/>
            <person name="Bolotin-Fukuhara M."/>
            <person name="Thierry A."/>
            <person name="Bouchier C."/>
            <person name="Caudron B."/>
            <person name="Scarpelli C."/>
            <person name="Gaillardin C."/>
            <person name="Weissenbach J."/>
            <person name="Wincker P."/>
            <person name="Souciet J.L."/>
        </authorList>
    </citation>
    <scope>NUCLEOTIDE SEQUENCE [LARGE SCALE GENOMIC DNA]</scope>
    <source>
        <strain evidence="2">ATCC 8585 / CBS 2359 / DSM 70799 / NBRC 1267 / NRRL Y-1140 / WM37</strain>
    </source>
</reference>
<dbReference type="PaxDb" id="284590-Q6CVT8"/>
<dbReference type="GeneID" id="2897013"/>
<dbReference type="HOGENOM" id="CLU_1402631_0_0_1"/>
<dbReference type="RefSeq" id="XP_451951.1">
    <property type="nucleotide sequence ID" value="XM_451951.1"/>
</dbReference>
<evidence type="ECO:0000313" key="1">
    <source>
        <dbReference type="EMBL" id="CAH02344.1"/>
    </source>
</evidence>
<proteinExistence type="predicted"/>
<organism evidence="1 2">
    <name type="scientific">Kluyveromyces lactis (strain ATCC 8585 / CBS 2359 / DSM 70799 / NBRC 1267 / NRRL Y-1140 / WM37)</name>
    <name type="common">Yeast</name>
    <name type="synonym">Candida sphaerica</name>
    <dbReference type="NCBI Taxonomy" id="284590"/>
    <lineage>
        <taxon>Eukaryota</taxon>
        <taxon>Fungi</taxon>
        <taxon>Dikarya</taxon>
        <taxon>Ascomycota</taxon>
        <taxon>Saccharomycotina</taxon>
        <taxon>Saccharomycetes</taxon>
        <taxon>Saccharomycetales</taxon>
        <taxon>Saccharomycetaceae</taxon>
        <taxon>Kluyveromyces</taxon>
    </lineage>
</organism>